<evidence type="ECO:0000313" key="2">
    <source>
        <dbReference type="EMBL" id="RVX68231.1"/>
    </source>
</evidence>
<proteinExistence type="predicted"/>
<dbReference type="OrthoDB" id="4588567at2759"/>
<dbReference type="EMBL" id="NAJM01000040">
    <property type="protein sequence ID" value="RVX68231.1"/>
    <property type="molecule type" value="Genomic_DNA"/>
</dbReference>
<sequence length="151" mass="16445">MAVTHFRSHSASGVRLSLQTLFSHNPLQRSSKQPKLMATTPSSFNSSPASSFSSFTGKSREADGASQSTYTSTYTRPRNLVRRQPSAIDLALEEEQSADHVELIGLGLLEPRPRANTGSSTSSQCSMMEFIAESMQSPTVLDGIFEVMERA</sequence>
<accession>A0A438MWV7</accession>
<gene>
    <name evidence="2" type="ORF">B0A52_08740</name>
</gene>
<organism evidence="2 3">
    <name type="scientific">Exophiala mesophila</name>
    <name type="common">Black yeast-like fungus</name>
    <dbReference type="NCBI Taxonomy" id="212818"/>
    <lineage>
        <taxon>Eukaryota</taxon>
        <taxon>Fungi</taxon>
        <taxon>Dikarya</taxon>
        <taxon>Ascomycota</taxon>
        <taxon>Pezizomycotina</taxon>
        <taxon>Eurotiomycetes</taxon>
        <taxon>Chaetothyriomycetidae</taxon>
        <taxon>Chaetothyriales</taxon>
        <taxon>Herpotrichiellaceae</taxon>
        <taxon>Exophiala</taxon>
    </lineage>
</organism>
<feature type="compositionally biased region" description="Low complexity" evidence="1">
    <location>
        <begin position="38"/>
        <end position="56"/>
    </location>
</feature>
<evidence type="ECO:0000256" key="1">
    <source>
        <dbReference type="SAM" id="MobiDB-lite"/>
    </source>
</evidence>
<dbReference type="AlphaFoldDB" id="A0A438MWV7"/>
<protein>
    <submittedName>
        <fullName evidence="2">Uncharacterized protein</fullName>
    </submittedName>
</protein>
<dbReference type="Proteomes" id="UP000288859">
    <property type="component" value="Unassembled WGS sequence"/>
</dbReference>
<feature type="region of interest" description="Disordered" evidence="1">
    <location>
        <begin position="25"/>
        <end position="81"/>
    </location>
</feature>
<reference evidence="2 3" key="1">
    <citation type="submission" date="2017-03" db="EMBL/GenBank/DDBJ databases">
        <title>Genomes of endolithic fungi from Antarctica.</title>
        <authorList>
            <person name="Coleine C."/>
            <person name="Masonjones S."/>
            <person name="Stajich J.E."/>
        </authorList>
    </citation>
    <scope>NUCLEOTIDE SEQUENCE [LARGE SCALE GENOMIC DNA]</scope>
    <source>
        <strain evidence="2 3">CCFEE 6314</strain>
    </source>
</reference>
<comment type="caution">
    <text evidence="2">The sequence shown here is derived from an EMBL/GenBank/DDBJ whole genome shotgun (WGS) entry which is preliminary data.</text>
</comment>
<evidence type="ECO:0000313" key="3">
    <source>
        <dbReference type="Proteomes" id="UP000288859"/>
    </source>
</evidence>
<name>A0A438MWV7_EXOME</name>
<feature type="compositionally biased region" description="Polar residues" evidence="1">
    <location>
        <begin position="65"/>
        <end position="76"/>
    </location>
</feature>
<dbReference type="VEuPathDB" id="FungiDB:PV10_00854"/>